<keyword evidence="1" id="KW-0812">Transmembrane</keyword>
<dbReference type="AlphaFoldDB" id="A0A0L6UR18"/>
<comment type="caution">
    <text evidence="2">The sequence shown here is derived from an EMBL/GenBank/DDBJ whole genome shotgun (WGS) entry which is preliminary data.</text>
</comment>
<name>A0A0L6UR18_9BASI</name>
<feature type="transmembrane region" description="Helical" evidence="1">
    <location>
        <begin position="7"/>
        <end position="28"/>
    </location>
</feature>
<dbReference type="OrthoDB" id="2517293at2759"/>
<accession>A0A0L6UR18</accession>
<sequence length="120" mass="13322">MVTWVKVGLLILIPGDSIMRCVVLWFYWAEKMSTTPAAKTGLLSCIAHVINLVKRCGLAVLGTINNKKGEQISMGEIEHNSKATKQATTFISISRIIYNPKRIGLNIKTILKWVHGLSKT</sequence>
<proteinExistence type="predicted"/>
<evidence type="ECO:0000313" key="3">
    <source>
        <dbReference type="Proteomes" id="UP000037035"/>
    </source>
</evidence>
<gene>
    <name evidence="2" type="ORF">VP01_4289g1</name>
</gene>
<organism evidence="2 3">
    <name type="scientific">Puccinia sorghi</name>
    <dbReference type="NCBI Taxonomy" id="27349"/>
    <lineage>
        <taxon>Eukaryota</taxon>
        <taxon>Fungi</taxon>
        <taxon>Dikarya</taxon>
        <taxon>Basidiomycota</taxon>
        <taxon>Pucciniomycotina</taxon>
        <taxon>Pucciniomycetes</taxon>
        <taxon>Pucciniales</taxon>
        <taxon>Pucciniaceae</taxon>
        <taxon>Puccinia</taxon>
    </lineage>
</organism>
<protein>
    <submittedName>
        <fullName evidence="2">Uncharacterized protein</fullName>
    </submittedName>
</protein>
<dbReference type="Proteomes" id="UP000037035">
    <property type="component" value="Unassembled WGS sequence"/>
</dbReference>
<dbReference type="VEuPathDB" id="FungiDB:VP01_4289g1"/>
<reference evidence="2 3" key="1">
    <citation type="submission" date="2015-08" db="EMBL/GenBank/DDBJ databases">
        <title>Next Generation Sequencing and Analysis of the Genome of Puccinia sorghi L Schw, the Causal Agent of Maize Common Rust.</title>
        <authorList>
            <person name="Rochi L."/>
            <person name="Burguener G."/>
            <person name="Darino M."/>
            <person name="Turjanski A."/>
            <person name="Kreff E."/>
            <person name="Dieguez M.J."/>
            <person name="Sacco F."/>
        </authorList>
    </citation>
    <scope>NUCLEOTIDE SEQUENCE [LARGE SCALE GENOMIC DNA]</scope>
    <source>
        <strain evidence="2 3">RO10H11247</strain>
    </source>
</reference>
<keyword evidence="1" id="KW-1133">Transmembrane helix</keyword>
<dbReference type="EMBL" id="LAVV01009378">
    <property type="protein sequence ID" value="KNZ50687.1"/>
    <property type="molecule type" value="Genomic_DNA"/>
</dbReference>
<keyword evidence="3" id="KW-1185">Reference proteome</keyword>
<keyword evidence="1" id="KW-0472">Membrane</keyword>
<evidence type="ECO:0000313" key="2">
    <source>
        <dbReference type="EMBL" id="KNZ50687.1"/>
    </source>
</evidence>
<evidence type="ECO:0000256" key="1">
    <source>
        <dbReference type="SAM" id="Phobius"/>
    </source>
</evidence>